<comment type="function">
    <text evidence="1">Catalyzes the intermembrane transfer of phosphatidylglycerol and phosphatidylinositol.</text>
</comment>
<keyword evidence="6 8" id="KW-0732">Signal</keyword>
<dbReference type="InterPro" id="IPR003172">
    <property type="entry name" value="ML_dom"/>
</dbReference>
<evidence type="ECO:0000259" key="9">
    <source>
        <dbReference type="SMART" id="SM00737"/>
    </source>
</evidence>
<dbReference type="GO" id="GO:0032366">
    <property type="term" value="P:intracellular sterol transport"/>
    <property type="evidence" value="ECO:0007669"/>
    <property type="project" value="InterPro"/>
</dbReference>
<dbReference type="EMBL" id="GL883093">
    <property type="protein sequence ID" value="EGG10957.1"/>
    <property type="molecule type" value="Genomic_DNA"/>
</dbReference>
<dbReference type="KEGG" id="mlr:MELLADRAFT_123977"/>
<evidence type="ECO:0000256" key="2">
    <source>
        <dbReference type="ARBA" id="ARBA00006370"/>
    </source>
</evidence>
<keyword evidence="11" id="KW-1185">Reference proteome</keyword>
<dbReference type="PANTHER" id="PTHR11306:SF0">
    <property type="entry name" value="PHOSPHATIDYLGLYCEROL_PHOSPHATIDYLINOSITOL TRANSFER PROTEIN"/>
    <property type="match status" value="1"/>
</dbReference>
<dbReference type="SUPFAM" id="SSF81296">
    <property type="entry name" value="E set domains"/>
    <property type="match status" value="1"/>
</dbReference>
<dbReference type="RefSeq" id="XP_007405559.1">
    <property type="nucleotide sequence ID" value="XM_007405497.1"/>
</dbReference>
<dbReference type="InParanoid" id="F4R9B3"/>
<evidence type="ECO:0000256" key="5">
    <source>
        <dbReference type="ARBA" id="ARBA00022448"/>
    </source>
</evidence>
<dbReference type="GO" id="GO:0032934">
    <property type="term" value="F:sterol binding"/>
    <property type="evidence" value="ECO:0007669"/>
    <property type="project" value="InterPro"/>
</dbReference>
<dbReference type="PANTHER" id="PTHR11306">
    <property type="entry name" value="NIEMANN PICK TYPE C2 PROTEIN NPC2-RELATED"/>
    <property type="match status" value="1"/>
</dbReference>
<reference evidence="11" key="1">
    <citation type="journal article" date="2011" name="Proc. Natl. Acad. Sci. U.S.A.">
        <title>Obligate biotrophy features unraveled by the genomic analysis of rust fungi.</title>
        <authorList>
            <person name="Duplessis S."/>
            <person name="Cuomo C.A."/>
            <person name="Lin Y.-C."/>
            <person name="Aerts A."/>
            <person name="Tisserant E."/>
            <person name="Veneault-Fourrey C."/>
            <person name="Joly D.L."/>
            <person name="Hacquard S."/>
            <person name="Amselem J."/>
            <person name="Cantarel B.L."/>
            <person name="Chiu R."/>
            <person name="Coutinho P.M."/>
            <person name="Feau N."/>
            <person name="Field M."/>
            <person name="Frey P."/>
            <person name="Gelhaye E."/>
            <person name="Goldberg J."/>
            <person name="Grabherr M.G."/>
            <person name="Kodira C.D."/>
            <person name="Kohler A."/>
            <person name="Kuees U."/>
            <person name="Lindquist E.A."/>
            <person name="Lucas S.M."/>
            <person name="Mago R."/>
            <person name="Mauceli E."/>
            <person name="Morin E."/>
            <person name="Murat C."/>
            <person name="Pangilinan J.L."/>
            <person name="Park R."/>
            <person name="Pearson M."/>
            <person name="Quesneville H."/>
            <person name="Rouhier N."/>
            <person name="Sakthikumar S."/>
            <person name="Salamov A.A."/>
            <person name="Schmutz J."/>
            <person name="Selles B."/>
            <person name="Shapiro H."/>
            <person name="Tanguay P."/>
            <person name="Tuskan G.A."/>
            <person name="Henrissat B."/>
            <person name="Van de Peer Y."/>
            <person name="Rouze P."/>
            <person name="Ellis J.G."/>
            <person name="Dodds P.N."/>
            <person name="Schein J.E."/>
            <person name="Zhong S."/>
            <person name="Hamelin R.C."/>
            <person name="Grigoriev I.V."/>
            <person name="Szabo L.J."/>
            <person name="Martin F."/>
        </authorList>
    </citation>
    <scope>NUCLEOTIDE SEQUENCE [LARGE SCALE GENOMIC DNA]</scope>
    <source>
        <strain evidence="11">98AG31 / pathotype 3-4-7</strain>
    </source>
</reference>
<feature type="chain" id="PRO_5003321448" description="Phosphatidylglycerol/phosphatidylinositol transfer protein" evidence="8">
    <location>
        <begin position="19"/>
        <end position="182"/>
    </location>
</feature>
<dbReference type="Gene3D" id="2.70.220.10">
    <property type="entry name" value="Ganglioside GM2 activator"/>
    <property type="match status" value="2"/>
</dbReference>
<comment type="similarity">
    <text evidence="2">Belongs to the NPC2 family.</text>
</comment>
<dbReference type="InterPro" id="IPR033917">
    <property type="entry name" value="ML_PG-PI_TP"/>
</dbReference>
<name>F4R9B3_MELLP</name>
<dbReference type="Proteomes" id="UP000001072">
    <property type="component" value="Unassembled WGS sequence"/>
</dbReference>
<dbReference type="HOGENOM" id="CLU_097982_3_0_1"/>
<dbReference type="eggNOG" id="KOG4680">
    <property type="taxonomic scope" value="Eukaryota"/>
</dbReference>
<organism evidence="11">
    <name type="scientific">Melampsora larici-populina (strain 98AG31 / pathotype 3-4-7)</name>
    <name type="common">Poplar leaf rust fungus</name>
    <dbReference type="NCBI Taxonomy" id="747676"/>
    <lineage>
        <taxon>Eukaryota</taxon>
        <taxon>Fungi</taxon>
        <taxon>Dikarya</taxon>
        <taxon>Basidiomycota</taxon>
        <taxon>Pucciniomycotina</taxon>
        <taxon>Pucciniomycetes</taxon>
        <taxon>Pucciniales</taxon>
        <taxon>Melampsoraceae</taxon>
        <taxon>Melampsora</taxon>
    </lineage>
</organism>
<dbReference type="InterPro" id="IPR036846">
    <property type="entry name" value="GM2-AP_sf"/>
</dbReference>
<sequence>MFSITVFYSLLLVCGAQARWTSDLLQSDMLTRLSERLSSSDPQTQTIWSFNNCGLETDAITIDKFEVSPDPPKPGKKLIITASGTANERIQEGAYADVVVKLGLIKLLHKQFDVCEELSRNANATLQCPIEPGQHTMIYTAELPREIPPAKFIVQARAYTQDDADMACADVKIDFSKPDKTS</sequence>
<evidence type="ECO:0000313" key="11">
    <source>
        <dbReference type="Proteomes" id="UP000001072"/>
    </source>
</evidence>
<feature type="domain" description="MD-2-related lipid-recognition" evidence="9">
    <location>
        <begin position="50"/>
        <end position="173"/>
    </location>
</feature>
<gene>
    <name evidence="10" type="ORF">MELLADRAFT_123977</name>
</gene>
<dbReference type="GeneID" id="18926559"/>
<feature type="signal peptide" evidence="8">
    <location>
        <begin position="1"/>
        <end position="18"/>
    </location>
</feature>
<evidence type="ECO:0000256" key="8">
    <source>
        <dbReference type="SAM" id="SignalP"/>
    </source>
</evidence>
<evidence type="ECO:0000256" key="1">
    <source>
        <dbReference type="ARBA" id="ARBA00002053"/>
    </source>
</evidence>
<dbReference type="SMART" id="SM00737">
    <property type="entry name" value="ML"/>
    <property type="match status" value="1"/>
</dbReference>
<keyword evidence="7" id="KW-0445">Lipid transport</keyword>
<dbReference type="VEuPathDB" id="FungiDB:MELLADRAFT_123977"/>
<dbReference type="InterPro" id="IPR039670">
    <property type="entry name" value="NPC2-like"/>
</dbReference>
<evidence type="ECO:0000256" key="7">
    <source>
        <dbReference type="ARBA" id="ARBA00023055"/>
    </source>
</evidence>
<comment type="subunit">
    <text evidence="3">Monomer.</text>
</comment>
<dbReference type="FunCoup" id="F4R9B3">
    <property type="interactions" value="1"/>
</dbReference>
<dbReference type="FunFam" id="2.70.220.10:FF:000004">
    <property type="entry name" value="Related to phosphatidylglycerol/phosphatidylinositol transfer protein"/>
    <property type="match status" value="1"/>
</dbReference>
<evidence type="ECO:0000256" key="4">
    <source>
        <dbReference type="ARBA" id="ARBA00016056"/>
    </source>
</evidence>
<dbReference type="AlphaFoldDB" id="F4R9B3"/>
<accession>F4R9B3</accession>
<proteinExistence type="inferred from homology"/>
<evidence type="ECO:0000256" key="6">
    <source>
        <dbReference type="ARBA" id="ARBA00022729"/>
    </source>
</evidence>
<evidence type="ECO:0000256" key="3">
    <source>
        <dbReference type="ARBA" id="ARBA00011245"/>
    </source>
</evidence>
<dbReference type="OrthoDB" id="6409159at2759"/>
<dbReference type="InterPro" id="IPR014756">
    <property type="entry name" value="Ig_E-set"/>
</dbReference>
<evidence type="ECO:0000313" key="10">
    <source>
        <dbReference type="EMBL" id="EGG10957.1"/>
    </source>
</evidence>
<protein>
    <recommendedName>
        <fullName evidence="4">Phosphatidylglycerol/phosphatidylinositol transfer protein</fullName>
    </recommendedName>
</protein>
<keyword evidence="5" id="KW-0813">Transport</keyword>
<dbReference type="Pfam" id="PF02221">
    <property type="entry name" value="E1_DerP2_DerF2"/>
    <property type="match status" value="1"/>
</dbReference>
<dbReference type="CDD" id="cd00917">
    <property type="entry name" value="PG-PI_TP"/>
    <property type="match status" value="1"/>
</dbReference>